<proteinExistence type="predicted"/>
<keyword evidence="3" id="KW-1185">Reference proteome</keyword>
<accession>A0A7J7DXT1</accession>
<name>A0A7J7DXT1_TRIWF</name>
<feature type="region of interest" description="Disordered" evidence="1">
    <location>
        <begin position="1"/>
        <end position="63"/>
    </location>
</feature>
<organism evidence="2 3">
    <name type="scientific">Tripterygium wilfordii</name>
    <name type="common">Thunder God vine</name>
    <dbReference type="NCBI Taxonomy" id="458696"/>
    <lineage>
        <taxon>Eukaryota</taxon>
        <taxon>Viridiplantae</taxon>
        <taxon>Streptophyta</taxon>
        <taxon>Embryophyta</taxon>
        <taxon>Tracheophyta</taxon>
        <taxon>Spermatophyta</taxon>
        <taxon>Magnoliopsida</taxon>
        <taxon>eudicotyledons</taxon>
        <taxon>Gunneridae</taxon>
        <taxon>Pentapetalae</taxon>
        <taxon>rosids</taxon>
        <taxon>fabids</taxon>
        <taxon>Celastrales</taxon>
        <taxon>Celastraceae</taxon>
        <taxon>Tripterygium</taxon>
    </lineage>
</organism>
<evidence type="ECO:0000313" key="3">
    <source>
        <dbReference type="Proteomes" id="UP000593562"/>
    </source>
</evidence>
<sequence>MSQPIRQLSEEITQADKARWDATDNSANVHSPPSPPRRVGSSRRRPNAQEDCGRRKRSVNAIRQDLCQSLDRSVSVVERRTPAAPVADVHSPPSPPRRVGSSRRRPNAQEDRGRRKRSVNAIREDLCQSLDRLVSVVERRTPAAPVADVHSIREVCRQLEAIPETSSGGPLTMFALKLFEKKENREMFAGIGRQDWQLLWIQMKYDEENGGGSSSMG</sequence>
<dbReference type="Proteomes" id="UP000593562">
    <property type="component" value="Unassembled WGS sequence"/>
</dbReference>
<feature type="compositionally biased region" description="Polar residues" evidence="1">
    <location>
        <begin position="1"/>
        <end position="12"/>
    </location>
</feature>
<dbReference type="AlphaFoldDB" id="A0A7J7DXT1"/>
<dbReference type="EMBL" id="JAAARO010000002">
    <property type="protein sequence ID" value="KAF5751182.1"/>
    <property type="molecule type" value="Genomic_DNA"/>
</dbReference>
<evidence type="ECO:0000256" key="1">
    <source>
        <dbReference type="SAM" id="MobiDB-lite"/>
    </source>
</evidence>
<comment type="caution">
    <text evidence="2">The sequence shown here is derived from an EMBL/GenBank/DDBJ whole genome shotgun (WGS) entry which is preliminary data.</text>
</comment>
<gene>
    <name evidence="2" type="ORF">HS088_TW02G00192</name>
</gene>
<reference evidence="2 3" key="1">
    <citation type="journal article" date="2020" name="Nat. Commun.">
        <title>Genome of Tripterygium wilfordii and identification of cytochrome P450 involved in triptolide biosynthesis.</title>
        <authorList>
            <person name="Tu L."/>
            <person name="Su P."/>
            <person name="Zhang Z."/>
            <person name="Gao L."/>
            <person name="Wang J."/>
            <person name="Hu T."/>
            <person name="Zhou J."/>
            <person name="Zhang Y."/>
            <person name="Zhao Y."/>
            <person name="Liu Y."/>
            <person name="Song Y."/>
            <person name="Tong Y."/>
            <person name="Lu Y."/>
            <person name="Yang J."/>
            <person name="Xu C."/>
            <person name="Jia M."/>
            <person name="Peters R.J."/>
            <person name="Huang L."/>
            <person name="Gao W."/>
        </authorList>
    </citation>
    <scope>NUCLEOTIDE SEQUENCE [LARGE SCALE GENOMIC DNA]</scope>
    <source>
        <strain evidence="3">cv. XIE 37</strain>
        <tissue evidence="2">Leaf</tissue>
    </source>
</reference>
<protein>
    <submittedName>
        <fullName evidence="2">Uncharacterized protein</fullName>
    </submittedName>
</protein>
<evidence type="ECO:0000313" key="2">
    <source>
        <dbReference type="EMBL" id="KAF5751182.1"/>
    </source>
</evidence>
<feature type="region of interest" description="Disordered" evidence="1">
    <location>
        <begin position="79"/>
        <end position="120"/>
    </location>
</feature>
<dbReference type="InParanoid" id="A0A7J7DXT1"/>